<dbReference type="Pfam" id="PF00293">
    <property type="entry name" value="NUDIX"/>
    <property type="match status" value="1"/>
</dbReference>
<dbReference type="Proteomes" id="UP001151582">
    <property type="component" value="Unassembled WGS sequence"/>
</dbReference>
<evidence type="ECO:0000313" key="9">
    <source>
        <dbReference type="Proteomes" id="UP001151582"/>
    </source>
</evidence>
<dbReference type="PROSITE" id="PS51462">
    <property type="entry name" value="NUDIX"/>
    <property type="match status" value="1"/>
</dbReference>
<dbReference type="EMBL" id="JANBQB010001462">
    <property type="protein sequence ID" value="KAJ1971206.1"/>
    <property type="molecule type" value="Genomic_DNA"/>
</dbReference>
<keyword evidence="4" id="KW-0378">Hydrolase</keyword>
<evidence type="ECO:0000256" key="3">
    <source>
        <dbReference type="ARBA" id="ARBA00022723"/>
    </source>
</evidence>
<feature type="domain" description="Nudix hydrolase" evidence="7">
    <location>
        <begin position="1"/>
        <end position="127"/>
    </location>
</feature>
<evidence type="ECO:0000256" key="2">
    <source>
        <dbReference type="ARBA" id="ARBA00001946"/>
    </source>
</evidence>
<sequence>HLTCTTYVLGNIRFWSFNRTYSFPGGKRDRSDPDLLATCLRETQEEIGVDQTRIEIVGAMPPVPNKDGNMKVYPFVGVLDHGQSFALHQLKTNDAELTSLFTLPLAQLTDPSNYSLVKFRQTPFKIPEFKTPEEVVQPIWGLTAFILDRVLRVITRPTKSS</sequence>
<evidence type="ECO:0000256" key="5">
    <source>
        <dbReference type="ARBA" id="ARBA00022842"/>
    </source>
</evidence>
<dbReference type="InterPro" id="IPR045121">
    <property type="entry name" value="CoAse"/>
</dbReference>
<dbReference type="GO" id="GO:0046872">
    <property type="term" value="F:metal ion binding"/>
    <property type="evidence" value="ECO:0007669"/>
    <property type="project" value="UniProtKB-KW"/>
</dbReference>
<dbReference type="Gene3D" id="3.90.79.10">
    <property type="entry name" value="Nucleoside Triphosphate Pyrophosphohydrolase"/>
    <property type="match status" value="1"/>
</dbReference>
<protein>
    <recommendedName>
        <fullName evidence="7">Nudix hydrolase domain-containing protein</fullName>
    </recommendedName>
</protein>
<dbReference type="InterPro" id="IPR015797">
    <property type="entry name" value="NUDIX_hydrolase-like_dom_sf"/>
</dbReference>
<accession>A0A9W8B2V9</accession>
<dbReference type="GO" id="GO:0010945">
    <property type="term" value="F:coenzyme A diphosphatase activity"/>
    <property type="evidence" value="ECO:0007669"/>
    <property type="project" value="InterPro"/>
</dbReference>
<evidence type="ECO:0000259" key="7">
    <source>
        <dbReference type="PROSITE" id="PS51462"/>
    </source>
</evidence>
<comment type="cofactor">
    <cofactor evidence="2">
        <name>Mg(2+)</name>
        <dbReference type="ChEBI" id="CHEBI:18420"/>
    </cofactor>
</comment>
<dbReference type="InterPro" id="IPR000086">
    <property type="entry name" value="NUDIX_hydrolase_dom"/>
</dbReference>
<organism evidence="8 9">
    <name type="scientific">Dimargaris verticillata</name>
    <dbReference type="NCBI Taxonomy" id="2761393"/>
    <lineage>
        <taxon>Eukaryota</taxon>
        <taxon>Fungi</taxon>
        <taxon>Fungi incertae sedis</taxon>
        <taxon>Zoopagomycota</taxon>
        <taxon>Kickxellomycotina</taxon>
        <taxon>Dimargaritomycetes</taxon>
        <taxon>Dimargaritales</taxon>
        <taxon>Dimargaritaceae</taxon>
        <taxon>Dimargaris</taxon>
    </lineage>
</organism>
<comment type="caution">
    <text evidence="8">The sequence shown here is derived from an EMBL/GenBank/DDBJ whole genome shotgun (WGS) entry which is preliminary data.</text>
</comment>
<dbReference type="PANTHER" id="PTHR12992:SF11">
    <property type="entry name" value="MITOCHONDRIAL COENZYME A DIPHOSPHATASE NUDT8"/>
    <property type="match status" value="1"/>
</dbReference>
<keyword evidence="3" id="KW-0479">Metal-binding</keyword>
<feature type="non-terminal residue" evidence="8">
    <location>
        <position position="1"/>
    </location>
</feature>
<dbReference type="SUPFAM" id="SSF55811">
    <property type="entry name" value="Nudix"/>
    <property type="match status" value="1"/>
</dbReference>
<keyword evidence="9" id="KW-1185">Reference proteome</keyword>
<evidence type="ECO:0000313" key="8">
    <source>
        <dbReference type="EMBL" id="KAJ1971206.1"/>
    </source>
</evidence>
<evidence type="ECO:0000256" key="6">
    <source>
        <dbReference type="ARBA" id="ARBA00023211"/>
    </source>
</evidence>
<gene>
    <name evidence="8" type="ORF">H4R34_005815</name>
</gene>
<dbReference type="AlphaFoldDB" id="A0A9W8B2V9"/>
<name>A0A9W8B2V9_9FUNG</name>
<keyword evidence="5" id="KW-0460">Magnesium</keyword>
<comment type="cofactor">
    <cofactor evidence="1">
        <name>Mn(2+)</name>
        <dbReference type="ChEBI" id="CHEBI:29035"/>
    </cofactor>
</comment>
<proteinExistence type="predicted"/>
<evidence type="ECO:0000256" key="4">
    <source>
        <dbReference type="ARBA" id="ARBA00022801"/>
    </source>
</evidence>
<keyword evidence="6" id="KW-0464">Manganese</keyword>
<evidence type="ECO:0000256" key="1">
    <source>
        <dbReference type="ARBA" id="ARBA00001936"/>
    </source>
</evidence>
<dbReference type="PANTHER" id="PTHR12992">
    <property type="entry name" value="NUDIX HYDROLASE"/>
    <property type="match status" value="1"/>
</dbReference>
<dbReference type="CDD" id="cd03426">
    <property type="entry name" value="NUDIX_CoAse_Nudt7"/>
    <property type="match status" value="1"/>
</dbReference>
<dbReference type="OrthoDB" id="206213at2759"/>
<reference evidence="8" key="1">
    <citation type="submission" date="2022-07" db="EMBL/GenBank/DDBJ databases">
        <title>Phylogenomic reconstructions and comparative analyses of Kickxellomycotina fungi.</title>
        <authorList>
            <person name="Reynolds N.K."/>
            <person name="Stajich J.E."/>
            <person name="Barry K."/>
            <person name="Grigoriev I.V."/>
            <person name="Crous P."/>
            <person name="Smith M.E."/>
        </authorList>
    </citation>
    <scope>NUCLEOTIDE SEQUENCE</scope>
    <source>
        <strain evidence="8">RSA 567</strain>
    </source>
</reference>